<proteinExistence type="predicted"/>
<evidence type="ECO:0000313" key="1">
    <source>
        <dbReference type="EMBL" id="JAH03331.1"/>
    </source>
</evidence>
<organism evidence="1">
    <name type="scientific">Anguilla anguilla</name>
    <name type="common">European freshwater eel</name>
    <name type="synonym">Muraena anguilla</name>
    <dbReference type="NCBI Taxonomy" id="7936"/>
    <lineage>
        <taxon>Eukaryota</taxon>
        <taxon>Metazoa</taxon>
        <taxon>Chordata</taxon>
        <taxon>Craniata</taxon>
        <taxon>Vertebrata</taxon>
        <taxon>Euteleostomi</taxon>
        <taxon>Actinopterygii</taxon>
        <taxon>Neopterygii</taxon>
        <taxon>Teleostei</taxon>
        <taxon>Anguilliformes</taxon>
        <taxon>Anguillidae</taxon>
        <taxon>Anguilla</taxon>
    </lineage>
</organism>
<sequence length="40" mass="4428">MIFGTPDTVNVHFMSSVSHSDFSMHTLCTSSACWALWSCC</sequence>
<reference evidence="1" key="2">
    <citation type="journal article" date="2015" name="Fish Shellfish Immunol.">
        <title>Early steps in the European eel (Anguilla anguilla)-Vibrio vulnificus interaction in the gills: Role of the RtxA13 toxin.</title>
        <authorList>
            <person name="Callol A."/>
            <person name="Pajuelo D."/>
            <person name="Ebbesson L."/>
            <person name="Teles M."/>
            <person name="MacKenzie S."/>
            <person name="Amaro C."/>
        </authorList>
    </citation>
    <scope>NUCLEOTIDE SEQUENCE</scope>
</reference>
<name>A0A0E9PFE2_ANGAN</name>
<reference evidence="1" key="1">
    <citation type="submission" date="2014-11" db="EMBL/GenBank/DDBJ databases">
        <authorList>
            <person name="Amaro Gonzalez C."/>
        </authorList>
    </citation>
    <scope>NUCLEOTIDE SEQUENCE</scope>
</reference>
<accession>A0A0E9PFE2</accession>
<dbReference type="AlphaFoldDB" id="A0A0E9PFE2"/>
<protein>
    <submittedName>
        <fullName evidence="1">Uncharacterized protein</fullName>
    </submittedName>
</protein>
<dbReference type="EMBL" id="GBXM01105246">
    <property type="protein sequence ID" value="JAH03331.1"/>
    <property type="molecule type" value="Transcribed_RNA"/>
</dbReference>